<dbReference type="GO" id="GO:0010181">
    <property type="term" value="F:FMN binding"/>
    <property type="evidence" value="ECO:0007669"/>
    <property type="project" value="InterPro"/>
</dbReference>
<keyword evidence="10" id="KW-1185">Reference proteome</keyword>
<dbReference type="EMBL" id="BMMZ01000011">
    <property type="protein sequence ID" value="GGL75470.1"/>
    <property type="molecule type" value="Genomic_DNA"/>
</dbReference>
<dbReference type="PANTHER" id="PTHR10578:SF107">
    <property type="entry name" value="2-HYDROXYACID OXIDASE 1"/>
    <property type="match status" value="1"/>
</dbReference>
<dbReference type="GO" id="GO:0016614">
    <property type="term" value="F:oxidoreductase activity, acting on CH-OH group of donors"/>
    <property type="evidence" value="ECO:0007669"/>
    <property type="project" value="UniProtKB-ARBA"/>
</dbReference>
<name>A0A917W6F0_9ACTN</name>
<dbReference type="SUPFAM" id="SSF51395">
    <property type="entry name" value="FMN-linked oxidoreductases"/>
    <property type="match status" value="1"/>
</dbReference>
<dbReference type="Gene3D" id="3.20.20.70">
    <property type="entry name" value="Aldolase class I"/>
    <property type="match status" value="1"/>
</dbReference>
<feature type="binding site" evidence="7">
    <location>
        <position position="205"/>
    </location>
    <ligand>
        <name>glyoxylate</name>
        <dbReference type="ChEBI" id="CHEBI:36655"/>
    </ligand>
</feature>
<evidence type="ECO:0000256" key="2">
    <source>
        <dbReference type="ARBA" id="ARBA00022630"/>
    </source>
</evidence>
<dbReference type="PROSITE" id="PS51349">
    <property type="entry name" value="FMN_HYDROXY_ACID_DH_2"/>
    <property type="match status" value="1"/>
</dbReference>
<dbReference type="InterPro" id="IPR012133">
    <property type="entry name" value="Alpha-hydoxy_acid_DH_FMN"/>
</dbReference>
<dbReference type="InterPro" id="IPR013785">
    <property type="entry name" value="Aldolase_TIM"/>
</dbReference>
<feature type="binding site" evidence="7">
    <location>
        <begin position="343"/>
        <end position="347"/>
    </location>
    <ligand>
        <name>FMN</name>
        <dbReference type="ChEBI" id="CHEBI:58210"/>
    </ligand>
</feature>
<feature type="binding site" evidence="7">
    <location>
        <begin position="117"/>
        <end position="119"/>
    </location>
    <ligand>
        <name>FMN</name>
        <dbReference type="ChEBI" id="CHEBI:58210"/>
    </ligand>
</feature>
<protein>
    <submittedName>
        <fullName evidence="9">Alpha-hydroxy-acid oxidizing enzyme</fullName>
    </submittedName>
</protein>
<feature type="binding site" evidence="7">
    <location>
        <position position="288"/>
    </location>
    <ligand>
        <name>FMN</name>
        <dbReference type="ChEBI" id="CHEBI:58210"/>
    </ligand>
</feature>
<feature type="active site" description="Proton acceptor" evidence="6">
    <location>
        <position position="312"/>
    </location>
</feature>
<comment type="cofactor">
    <cofactor evidence="1">
        <name>FMN</name>
        <dbReference type="ChEBI" id="CHEBI:58210"/>
    </cofactor>
</comment>
<dbReference type="Pfam" id="PF01070">
    <property type="entry name" value="FMN_dh"/>
    <property type="match status" value="1"/>
</dbReference>
<keyword evidence="4" id="KW-0560">Oxidoreductase</keyword>
<feature type="binding site" evidence="7">
    <location>
        <position position="146"/>
    </location>
    <ligand>
        <name>FMN</name>
        <dbReference type="ChEBI" id="CHEBI:58210"/>
    </ligand>
</feature>
<dbReference type="FunFam" id="3.20.20.70:FF:000029">
    <property type="entry name" value="L-lactate dehydrogenase"/>
    <property type="match status" value="1"/>
</dbReference>
<dbReference type="InterPro" id="IPR000262">
    <property type="entry name" value="FMN-dep_DH"/>
</dbReference>
<proteinExistence type="inferred from homology"/>
<evidence type="ECO:0000313" key="9">
    <source>
        <dbReference type="EMBL" id="GGL75470.1"/>
    </source>
</evidence>
<dbReference type="Proteomes" id="UP000613840">
    <property type="component" value="Unassembled WGS sequence"/>
</dbReference>
<evidence type="ECO:0000256" key="4">
    <source>
        <dbReference type="ARBA" id="ARBA00023002"/>
    </source>
</evidence>
<feature type="domain" description="FMN hydroxy acid dehydrogenase" evidence="8">
    <location>
        <begin position="38"/>
        <end position="417"/>
    </location>
</feature>
<dbReference type="AlphaFoldDB" id="A0A917W6F0"/>
<evidence type="ECO:0000256" key="5">
    <source>
        <dbReference type="ARBA" id="ARBA00024042"/>
    </source>
</evidence>
<dbReference type="PIRSF" id="PIRSF000138">
    <property type="entry name" value="Al-hdrx_acd_dh"/>
    <property type="match status" value="1"/>
</dbReference>
<reference evidence="9" key="1">
    <citation type="journal article" date="2014" name="Int. J. Syst. Evol. Microbiol.">
        <title>Complete genome sequence of Corynebacterium casei LMG S-19264T (=DSM 44701T), isolated from a smear-ripened cheese.</title>
        <authorList>
            <consortium name="US DOE Joint Genome Institute (JGI-PGF)"/>
            <person name="Walter F."/>
            <person name="Albersmeier A."/>
            <person name="Kalinowski J."/>
            <person name="Ruckert C."/>
        </authorList>
    </citation>
    <scope>NUCLEOTIDE SEQUENCE</scope>
    <source>
        <strain evidence="9">CGMCC 4.7306</strain>
    </source>
</reference>
<feature type="binding site" evidence="7">
    <location>
        <begin position="366"/>
        <end position="367"/>
    </location>
    <ligand>
        <name>FMN</name>
        <dbReference type="ChEBI" id="CHEBI:58210"/>
    </ligand>
</feature>
<dbReference type="PANTHER" id="PTHR10578">
    <property type="entry name" value="S -2-HYDROXY-ACID OXIDASE-RELATED"/>
    <property type="match status" value="1"/>
</dbReference>
<feature type="binding site" evidence="7">
    <location>
        <position position="196"/>
    </location>
    <ligand>
        <name>FMN</name>
        <dbReference type="ChEBI" id="CHEBI:58210"/>
    </ligand>
</feature>
<comment type="caution">
    <text evidence="9">The sequence shown here is derived from an EMBL/GenBank/DDBJ whole genome shotgun (WGS) entry which is preliminary data.</text>
</comment>
<feature type="binding site" evidence="7">
    <location>
        <position position="64"/>
    </location>
    <ligand>
        <name>glyoxylate</name>
        <dbReference type="ChEBI" id="CHEBI:36655"/>
    </ligand>
</feature>
<evidence type="ECO:0000259" key="8">
    <source>
        <dbReference type="PROSITE" id="PS51349"/>
    </source>
</evidence>
<dbReference type="PROSITE" id="PS00557">
    <property type="entry name" value="FMN_HYDROXY_ACID_DH_1"/>
    <property type="match status" value="1"/>
</dbReference>
<accession>A0A917W6F0</accession>
<feature type="binding site" evidence="7">
    <location>
        <position position="315"/>
    </location>
    <ligand>
        <name>glyoxylate</name>
        <dbReference type="ChEBI" id="CHEBI:36655"/>
    </ligand>
</feature>
<dbReference type="InterPro" id="IPR037396">
    <property type="entry name" value="FMN_HAD"/>
</dbReference>
<reference evidence="9" key="2">
    <citation type="submission" date="2020-09" db="EMBL/GenBank/DDBJ databases">
        <authorList>
            <person name="Sun Q."/>
            <person name="Zhou Y."/>
        </authorList>
    </citation>
    <scope>NUCLEOTIDE SEQUENCE</scope>
    <source>
        <strain evidence="9">CGMCC 4.7306</strain>
    </source>
</reference>
<evidence type="ECO:0000256" key="6">
    <source>
        <dbReference type="PIRSR" id="PIRSR000138-1"/>
    </source>
</evidence>
<evidence type="ECO:0000256" key="7">
    <source>
        <dbReference type="PIRSR" id="PIRSR000138-2"/>
    </source>
</evidence>
<sequence>MPRLPDVPIAAVAHHRPHWSEVRQTVQLRRSSLSLTQRRLDNALSIGDLRTIARRTTPRSVFDYVDGAAEDEISARRNVRAYEELIFHPQALRPVDHPDTSVRLFGRTIPLPLGFGATGYTRMMHHHGEAAVARVAQHFGIPYGLSTVGTTTVEDVRAAAPEVDLWFQLYVTSDPQINDDLIKRAHNAGCTTLVLTCDTAVSGNRRKDDRNGLTIPPTLRPSTIIDMGLHPYWWVNKLTTDQITFASLAGAASTYNFNQIASKIFDPSVGLDSLGWVRERWPGRLLVKGILSTKSAREAVDGGADGVIISNHGGRQLDRTPAPITLVPAVRKELGPDVPILVDSGIRNGQDIVAARALGADAALVGRAYLYGIMAGGQDGVVRAYEILAAEYQRAMQLLGVRHSGDLSDQHVTLPGARPGA</sequence>
<evidence type="ECO:0000256" key="1">
    <source>
        <dbReference type="ARBA" id="ARBA00001917"/>
    </source>
</evidence>
<feature type="binding site" evidence="7">
    <location>
        <position position="312"/>
    </location>
    <ligand>
        <name>glyoxylate</name>
        <dbReference type="ChEBI" id="CHEBI:36655"/>
    </ligand>
</feature>
<feature type="binding site" evidence="7">
    <location>
        <position position="170"/>
    </location>
    <ligand>
        <name>glyoxylate</name>
        <dbReference type="ChEBI" id="CHEBI:36655"/>
    </ligand>
</feature>
<feature type="binding site" evidence="7">
    <location>
        <position position="310"/>
    </location>
    <ligand>
        <name>FMN</name>
        <dbReference type="ChEBI" id="CHEBI:58210"/>
    </ligand>
</feature>
<keyword evidence="2 7" id="KW-0285">Flavoprotein</keyword>
<organism evidence="9 10">
    <name type="scientific">Microlunatus endophyticus</name>
    <dbReference type="NCBI Taxonomy" id="1716077"/>
    <lineage>
        <taxon>Bacteria</taxon>
        <taxon>Bacillati</taxon>
        <taxon>Actinomycetota</taxon>
        <taxon>Actinomycetes</taxon>
        <taxon>Propionibacteriales</taxon>
        <taxon>Propionibacteriaceae</taxon>
        <taxon>Microlunatus</taxon>
    </lineage>
</organism>
<gene>
    <name evidence="9" type="primary">lldD</name>
    <name evidence="9" type="ORF">GCM10011575_37120</name>
</gene>
<keyword evidence="3 7" id="KW-0288">FMN</keyword>
<evidence type="ECO:0000313" key="10">
    <source>
        <dbReference type="Proteomes" id="UP000613840"/>
    </source>
</evidence>
<dbReference type="CDD" id="cd02809">
    <property type="entry name" value="alpha_hydroxyacid_oxid_FMN"/>
    <property type="match status" value="1"/>
</dbReference>
<comment type="similarity">
    <text evidence="5">Belongs to the FMN-dependent alpha-hydroxy acid dehydrogenase family.</text>
</comment>
<dbReference type="InterPro" id="IPR008259">
    <property type="entry name" value="FMN_hydac_DH_AS"/>
</dbReference>
<evidence type="ECO:0000256" key="3">
    <source>
        <dbReference type="ARBA" id="ARBA00022643"/>
    </source>
</evidence>
<feature type="binding site" evidence="7">
    <location>
        <position position="168"/>
    </location>
    <ligand>
        <name>FMN</name>
        <dbReference type="ChEBI" id="CHEBI:58210"/>
    </ligand>
</feature>